<dbReference type="RefSeq" id="WP_115495849.1">
    <property type="nucleotide sequence ID" value="NZ_QRBE01000006.1"/>
</dbReference>
<gene>
    <name evidence="2" type="ORF">DWU98_11260</name>
</gene>
<dbReference type="InterPro" id="IPR027268">
    <property type="entry name" value="Peptidase_M4/M1_CTD_sf"/>
</dbReference>
<dbReference type="Pfam" id="PF17899">
    <property type="entry name" value="Peptidase_M61_N"/>
    <property type="match status" value="1"/>
</dbReference>
<evidence type="ECO:0000313" key="2">
    <source>
        <dbReference type="EMBL" id="RDS81298.1"/>
    </source>
</evidence>
<dbReference type="InterPro" id="IPR024191">
    <property type="entry name" value="Peptidase_M61"/>
</dbReference>
<dbReference type="EMBL" id="QRBE01000006">
    <property type="protein sequence ID" value="RDS81298.1"/>
    <property type="molecule type" value="Genomic_DNA"/>
</dbReference>
<accession>A0A370WYR4</accession>
<evidence type="ECO:0000313" key="3">
    <source>
        <dbReference type="Proteomes" id="UP000254258"/>
    </source>
</evidence>
<evidence type="ECO:0000259" key="1">
    <source>
        <dbReference type="PROSITE" id="PS50106"/>
    </source>
</evidence>
<dbReference type="Pfam" id="PF05299">
    <property type="entry name" value="Peptidase_M61"/>
    <property type="match status" value="1"/>
</dbReference>
<dbReference type="Gene3D" id="1.10.390.10">
    <property type="entry name" value="Neutral Protease Domain 2"/>
    <property type="match status" value="1"/>
</dbReference>
<protein>
    <submittedName>
        <fullName evidence="2">M61 family peptidase</fullName>
    </submittedName>
</protein>
<proteinExistence type="predicted"/>
<dbReference type="OrthoDB" id="9778516at2"/>
<dbReference type="InterPro" id="IPR040756">
    <property type="entry name" value="Peptidase_M61_N"/>
</dbReference>
<dbReference type="AlphaFoldDB" id="A0A370WYR4"/>
<sequence>MRPTYPHCLTSFLCVCTLAANQVTVAQDLPQALDKPYPGELKLSVDMTHAPLRIFQIDEDIPVRSGPIDLYYPKWIPGDHSPSGPLRDIAGLVITGNGKSIPWRRDLKEMYAIHLTVPPGVETLKLSFQFLSPATGIEMAATSALAVLEFNGVAFYPAGFFARDIRVAPSVTFPSGWKFATALKVASQTGNTVSFESVSFNNLVDSPVIAGQYFNRIDLAPGASTPVMLDIVGDSQSDVAITPKEIAGLRNVVTQANRLFDAHHYEHYDFLATLTDQAHHFGLEHHQSSDNRLPADFFKDPDGYLLDEDLMPHEFVHSWNGKFRRPEDLWTPTFMEPMQDDLLWVYEGLTEYWCGVLTTRAGIWTPTEYRQSLASVASIMANRTGRTWRSLQDTADSAQLLYSSPSEWINYRRATDFYPEGQLLWLDVDTKIRSLSHGKRSLDDFAKLFFGMDNGSYVTKTYTYDELISALNSIQRYDWNTFLRQRLDYTGNDLPEHGIQAGGWNVVYDDVPNVIEKSIEKIHPGINLSNSLGITVSDNGVIRDVQWDSAAAKAGLVPGLSIVAVNGKNFDRNVLLDAIRDAHLTATAMVFLVKNNDAFSTVQLNYHGGLRYAHLVRTHGEDLIDEITRPLN</sequence>
<dbReference type="InterPro" id="IPR007963">
    <property type="entry name" value="Peptidase_M61_catalytic"/>
</dbReference>
<organism evidence="2 3">
    <name type="scientific">Dyella monticola</name>
    <dbReference type="NCBI Taxonomy" id="1927958"/>
    <lineage>
        <taxon>Bacteria</taxon>
        <taxon>Pseudomonadati</taxon>
        <taxon>Pseudomonadota</taxon>
        <taxon>Gammaproteobacteria</taxon>
        <taxon>Lysobacterales</taxon>
        <taxon>Rhodanobacteraceae</taxon>
        <taxon>Dyella</taxon>
    </lineage>
</organism>
<feature type="domain" description="PDZ" evidence="1">
    <location>
        <begin position="516"/>
        <end position="582"/>
    </location>
</feature>
<reference evidence="2 3" key="1">
    <citation type="submission" date="2018-07" db="EMBL/GenBank/DDBJ databases">
        <title>Dyella monticola sp. nov. and Dyella psychrodurans sp. nov. isolated from monsoon evergreen broad-leaved forest soil of Dinghu Mountain, China.</title>
        <authorList>
            <person name="Gao Z."/>
            <person name="Qiu L."/>
        </authorList>
    </citation>
    <scope>NUCLEOTIDE SEQUENCE [LARGE SCALE GENOMIC DNA]</scope>
    <source>
        <strain evidence="2 3">4G-K06</strain>
    </source>
</reference>
<dbReference type="Gene3D" id="2.30.42.10">
    <property type="match status" value="1"/>
</dbReference>
<name>A0A370WYR4_9GAMM</name>
<dbReference type="InterPro" id="IPR001478">
    <property type="entry name" value="PDZ"/>
</dbReference>
<dbReference type="PROSITE" id="PS50106">
    <property type="entry name" value="PDZ"/>
    <property type="match status" value="1"/>
</dbReference>
<dbReference type="Proteomes" id="UP000254258">
    <property type="component" value="Unassembled WGS sequence"/>
</dbReference>
<keyword evidence="3" id="KW-1185">Reference proteome</keyword>
<dbReference type="SUPFAM" id="SSF50156">
    <property type="entry name" value="PDZ domain-like"/>
    <property type="match status" value="1"/>
</dbReference>
<dbReference type="PIRSF" id="PIRSF016493">
    <property type="entry name" value="Glycyl_aminpptds"/>
    <property type="match status" value="1"/>
</dbReference>
<dbReference type="Gene3D" id="2.60.40.3650">
    <property type="match status" value="1"/>
</dbReference>
<comment type="caution">
    <text evidence="2">The sequence shown here is derived from an EMBL/GenBank/DDBJ whole genome shotgun (WGS) entry which is preliminary data.</text>
</comment>
<dbReference type="InterPro" id="IPR036034">
    <property type="entry name" value="PDZ_sf"/>
</dbReference>